<evidence type="ECO:0000313" key="1">
    <source>
        <dbReference type="EMBL" id="MPV87711.1"/>
    </source>
</evidence>
<dbReference type="Proteomes" id="UP000429644">
    <property type="component" value="Unassembled WGS sequence"/>
</dbReference>
<sequence length="61" mass="6434">MRGSLLGLAVPGTWWATVEPGVIVCSLACLEDPHLGPELVREAFESRLRGGPASRRPGAHG</sequence>
<dbReference type="AlphaFoldDB" id="A0A7J9USW5"/>
<gene>
    <name evidence="1" type="ORF">GB882_03465</name>
</gene>
<evidence type="ECO:0000313" key="2">
    <source>
        <dbReference type="Proteomes" id="UP000429644"/>
    </source>
</evidence>
<name>A0A7J9USW5_9MICO</name>
<accession>A0A7J9USW5</accession>
<dbReference type="OrthoDB" id="4943423at2"/>
<comment type="caution">
    <text evidence="1">The sequence shown here is derived from an EMBL/GenBank/DDBJ whole genome shotgun (WGS) entry which is preliminary data.</text>
</comment>
<protein>
    <submittedName>
        <fullName evidence="1">Uncharacterized protein</fullName>
    </submittedName>
</protein>
<proteinExistence type="predicted"/>
<keyword evidence="2" id="KW-1185">Reference proteome</keyword>
<dbReference type="EMBL" id="WHPD01000755">
    <property type="protein sequence ID" value="MPV87711.1"/>
    <property type="molecule type" value="Genomic_DNA"/>
</dbReference>
<reference evidence="1 2" key="1">
    <citation type="submission" date="2019-10" db="EMBL/GenBank/DDBJ databases">
        <title>Georgenia wutianyii sp. nov. and Georgenia yuyongxinii sp. nov. isolated from plateau pika (Ochotona curzoniae) in the Qinghai-Tibet plateau of China.</title>
        <authorList>
            <person name="Tian Z."/>
        </authorList>
    </citation>
    <scope>NUCLEOTIDE SEQUENCE [LARGE SCALE GENOMIC DNA]</scope>
    <source>
        <strain evidence="1 2">JCM 15130</strain>
    </source>
</reference>
<organism evidence="1 2">
    <name type="scientific">Georgenia ruanii</name>
    <dbReference type="NCBI Taxonomy" id="348442"/>
    <lineage>
        <taxon>Bacteria</taxon>
        <taxon>Bacillati</taxon>
        <taxon>Actinomycetota</taxon>
        <taxon>Actinomycetes</taxon>
        <taxon>Micrococcales</taxon>
        <taxon>Bogoriellaceae</taxon>
        <taxon>Georgenia</taxon>
    </lineage>
</organism>